<feature type="coiled-coil region" evidence="1">
    <location>
        <begin position="245"/>
        <end position="310"/>
    </location>
</feature>
<dbReference type="Proteomes" id="UP001163821">
    <property type="component" value="Unassembled WGS sequence"/>
</dbReference>
<proteinExistence type="predicted"/>
<dbReference type="NCBIfam" id="TIGR03513">
    <property type="entry name" value="GldL_gliding"/>
    <property type="match status" value="1"/>
</dbReference>
<organism evidence="4 5">
    <name type="scientific">Gaoshiqia sediminis</name>
    <dbReference type="NCBI Taxonomy" id="2986998"/>
    <lineage>
        <taxon>Bacteria</taxon>
        <taxon>Pseudomonadati</taxon>
        <taxon>Bacteroidota</taxon>
        <taxon>Bacteroidia</taxon>
        <taxon>Marinilabiliales</taxon>
        <taxon>Prolixibacteraceae</taxon>
        <taxon>Gaoshiqia</taxon>
    </lineage>
</organism>
<sequence>MNFGEILESKRWKTFTGYVYNFGASVVLLGALFKLQHWAFSGPLLVIGLCTEAFIFFISAFEPPLEMPEWSKVYPELREDYDPDALEAVEKPNMKLDKLFEKADLSPDLISKITKGLTDLSNTASSISDITSATLATDVYVKNLNSASESMSTFAEINTQANSNISRSVNTLVDSYTSTAQQLAQKGDQMLNQLAVSGEEFTNRLNQSGSKLVSSYSKVAEVIEQGFDTLGKNSSQYSENFSKLNQNLQALNASYESQLKGTSEQLQATQKFFAEINQMNSYVQSSVEEVKKYQSNAAELNKHLEALNAIYSNMLGAMNYKK</sequence>
<dbReference type="AlphaFoldDB" id="A0AA42C5R4"/>
<accession>A0AA42C5R4</accession>
<keyword evidence="1" id="KW-0175">Coiled coil</keyword>
<dbReference type="Pfam" id="PF22827">
    <property type="entry name" value="GldL_N"/>
    <property type="match status" value="1"/>
</dbReference>
<reference evidence="4" key="1">
    <citation type="submission" date="2022-10" db="EMBL/GenBank/DDBJ databases">
        <title>Gaoshiqiia sediminis gen. nov., sp. nov., isolated from coastal sediment.</title>
        <authorList>
            <person name="Yu W.X."/>
            <person name="Mu D.S."/>
            <person name="Du J.Z."/>
            <person name="Liang Y.Q."/>
        </authorList>
    </citation>
    <scope>NUCLEOTIDE SEQUENCE</scope>
    <source>
        <strain evidence="4">A06</strain>
    </source>
</reference>
<feature type="transmembrane region" description="Helical" evidence="2">
    <location>
        <begin position="12"/>
        <end position="33"/>
    </location>
</feature>
<dbReference type="Gene3D" id="1.10.287.950">
    <property type="entry name" value="Methyl-accepting chemotaxis protein"/>
    <property type="match status" value="1"/>
</dbReference>
<evidence type="ECO:0000256" key="2">
    <source>
        <dbReference type="SAM" id="Phobius"/>
    </source>
</evidence>
<keyword evidence="2" id="KW-0472">Membrane</keyword>
<keyword evidence="2" id="KW-1133">Transmembrane helix</keyword>
<feature type="domain" description="Gliding motility protein GldL-like N-terminal" evidence="3">
    <location>
        <begin position="19"/>
        <end position="80"/>
    </location>
</feature>
<keyword evidence="5" id="KW-1185">Reference proteome</keyword>
<comment type="caution">
    <text evidence="4">The sequence shown here is derived from an EMBL/GenBank/DDBJ whole genome shotgun (WGS) entry which is preliminary data.</text>
</comment>
<name>A0AA42C5R4_9BACT</name>
<gene>
    <name evidence="4" type="primary">gldL</name>
    <name evidence="4" type="ORF">N2K84_10385</name>
</gene>
<dbReference type="InterPro" id="IPR055087">
    <property type="entry name" value="GldL-like_N"/>
</dbReference>
<dbReference type="RefSeq" id="WP_282591740.1">
    <property type="nucleotide sequence ID" value="NZ_JAPAAF010000012.1"/>
</dbReference>
<dbReference type="InterPro" id="IPR019852">
    <property type="entry name" value="Motility-assoc_prot_GldL"/>
</dbReference>
<protein>
    <submittedName>
        <fullName evidence="4">Gliding motility protein GldL</fullName>
    </submittedName>
</protein>
<evidence type="ECO:0000259" key="3">
    <source>
        <dbReference type="Pfam" id="PF22827"/>
    </source>
</evidence>
<keyword evidence="2" id="KW-0812">Transmembrane</keyword>
<evidence type="ECO:0000313" key="4">
    <source>
        <dbReference type="EMBL" id="MCW0483138.1"/>
    </source>
</evidence>
<dbReference type="EMBL" id="JAPAAF010000012">
    <property type="protein sequence ID" value="MCW0483138.1"/>
    <property type="molecule type" value="Genomic_DNA"/>
</dbReference>
<evidence type="ECO:0000313" key="5">
    <source>
        <dbReference type="Proteomes" id="UP001163821"/>
    </source>
</evidence>
<evidence type="ECO:0000256" key="1">
    <source>
        <dbReference type="SAM" id="Coils"/>
    </source>
</evidence>
<feature type="transmembrane region" description="Helical" evidence="2">
    <location>
        <begin position="39"/>
        <end position="61"/>
    </location>
</feature>